<sequence length="171" mass="19725">MANWMGWGDQKEKIDPKDQRINASERKVDSLIKVLENAHNQKKENEKGRQKEDKPQNQLQKAVEDQQSDGDSKEMQPGLSTIDVKHTKEEQAKESFLASLSKEWLQLVQKVDKLRTAQNEALKKLTTAKQSASAEKQKQVKQDKPYCIYHKNNTHAMDDCKALAHCRQQQQ</sequence>
<evidence type="ECO:0000313" key="2">
    <source>
        <dbReference type="Proteomes" id="UP000887565"/>
    </source>
</evidence>
<reference evidence="3" key="1">
    <citation type="submission" date="2022-11" db="UniProtKB">
        <authorList>
            <consortium name="WormBaseParasite"/>
        </authorList>
    </citation>
    <scope>IDENTIFICATION</scope>
</reference>
<name>A0A915L232_ROMCU</name>
<organism evidence="2 3">
    <name type="scientific">Romanomermis culicivorax</name>
    <name type="common">Nematode worm</name>
    <dbReference type="NCBI Taxonomy" id="13658"/>
    <lineage>
        <taxon>Eukaryota</taxon>
        <taxon>Metazoa</taxon>
        <taxon>Ecdysozoa</taxon>
        <taxon>Nematoda</taxon>
        <taxon>Enoplea</taxon>
        <taxon>Dorylaimia</taxon>
        <taxon>Mermithida</taxon>
        <taxon>Mermithoidea</taxon>
        <taxon>Mermithidae</taxon>
        <taxon>Romanomermis</taxon>
    </lineage>
</organism>
<feature type="region of interest" description="Disordered" evidence="1">
    <location>
        <begin position="37"/>
        <end position="93"/>
    </location>
</feature>
<evidence type="ECO:0000313" key="3">
    <source>
        <dbReference type="WBParaSite" id="nRc.2.0.1.t45128-RA"/>
    </source>
</evidence>
<feature type="compositionally biased region" description="Basic and acidic residues" evidence="1">
    <location>
        <begin position="39"/>
        <end position="55"/>
    </location>
</feature>
<dbReference type="Proteomes" id="UP000887565">
    <property type="component" value="Unplaced"/>
</dbReference>
<proteinExistence type="predicted"/>
<dbReference type="AlphaFoldDB" id="A0A915L232"/>
<feature type="region of interest" description="Disordered" evidence="1">
    <location>
        <begin position="1"/>
        <end position="25"/>
    </location>
</feature>
<keyword evidence="2" id="KW-1185">Reference proteome</keyword>
<accession>A0A915L232</accession>
<evidence type="ECO:0000256" key="1">
    <source>
        <dbReference type="SAM" id="MobiDB-lite"/>
    </source>
</evidence>
<dbReference type="WBParaSite" id="nRc.2.0.1.t45128-RA">
    <property type="protein sequence ID" value="nRc.2.0.1.t45128-RA"/>
    <property type="gene ID" value="nRc.2.0.1.g45128"/>
</dbReference>
<feature type="compositionally biased region" description="Basic and acidic residues" evidence="1">
    <location>
        <begin position="83"/>
        <end position="93"/>
    </location>
</feature>
<feature type="compositionally biased region" description="Basic and acidic residues" evidence="1">
    <location>
        <begin position="9"/>
        <end position="25"/>
    </location>
</feature>
<protein>
    <submittedName>
        <fullName evidence="3">Uncharacterized protein</fullName>
    </submittedName>
</protein>